<dbReference type="EMBL" id="JAFMPK010000048">
    <property type="protein sequence ID" value="MBO0611135.1"/>
    <property type="molecule type" value="Genomic_DNA"/>
</dbReference>
<evidence type="ECO:0000256" key="1">
    <source>
        <dbReference type="SAM" id="Phobius"/>
    </source>
</evidence>
<protein>
    <submittedName>
        <fullName evidence="2">Uncharacterized protein</fullName>
    </submittedName>
</protein>
<sequence>MLHHEQRARPRSRRMLLRVVLVLLAGIAAMILVNPSGTDFRDAPGEFPGGVPTIGELVPFGR</sequence>
<dbReference type="RefSeq" id="WP_207277075.1">
    <property type="nucleotide sequence ID" value="NZ_JAFMPK010000048.1"/>
</dbReference>
<evidence type="ECO:0000313" key="2">
    <source>
        <dbReference type="EMBL" id="MBO0611135.1"/>
    </source>
</evidence>
<gene>
    <name evidence="2" type="ORF">J0911_19115</name>
</gene>
<name>A0ABS3IDX6_9MICO</name>
<reference evidence="3" key="1">
    <citation type="submission" date="2023-07" db="EMBL/GenBank/DDBJ databases">
        <title>Myceligenerans salitolerans sp. nov., a halotolerant actinomycete isolated from a salt lake in Xinjiang, China.</title>
        <authorList>
            <person name="Guan T."/>
        </authorList>
    </citation>
    <scope>NUCLEOTIDE SEQUENCE [LARGE SCALE GENOMIC DNA]</scope>
    <source>
        <strain evidence="3">XHU 5031</strain>
    </source>
</reference>
<keyword evidence="1" id="KW-0812">Transmembrane</keyword>
<comment type="caution">
    <text evidence="2">The sequence shown here is derived from an EMBL/GenBank/DDBJ whole genome shotgun (WGS) entry which is preliminary data.</text>
</comment>
<proteinExistence type="predicted"/>
<keyword evidence="3" id="KW-1185">Reference proteome</keyword>
<keyword evidence="1" id="KW-0472">Membrane</keyword>
<feature type="transmembrane region" description="Helical" evidence="1">
    <location>
        <begin position="15"/>
        <end position="33"/>
    </location>
</feature>
<accession>A0ABS3IDX6</accession>
<evidence type="ECO:0000313" key="3">
    <source>
        <dbReference type="Proteomes" id="UP000664617"/>
    </source>
</evidence>
<dbReference type="Proteomes" id="UP000664617">
    <property type="component" value="Unassembled WGS sequence"/>
</dbReference>
<organism evidence="2 3">
    <name type="scientific">Myceligenerans salitolerans</name>
    <dbReference type="NCBI Taxonomy" id="1230528"/>
    <lineage>
        <taxon>Bacteria</taxon>
        <taxon>Bacillati</taxon>
        <taxon>Actinomycetota</taxon>
        <taxon>Actinomycetes</taxon>
        <taxon>Micrococcales</taxon>
        <taxon>Promicromonosporaceae</taxon>
        <taxon>Myceligenerans</taxon>
    </lineage>
</organism>
<keyword evidence="1" id="KW-1133">Transmembrane helix</keyword>